<feature type="domain" description="NodB homology" evidence="5">
    <location>
        <begin position="26"/>
        <end position="260"/>
    </location>
</feature>
<reference evidence="6 7" key="1">
    <citation type="submission" date="2019-08" db="EMBL/GenBank/DDBJ databases">
        <title>Hyperibacter terrae gen. nov., sp. nov. and Hyperibacter viscosus sp. nov., two new members in the family Rhodospirillaceae isolated from the rhizosphere of Hypericum perforatum.</title>
        <authorList>
            <person name="Noviana Z."/>
        </authorList>
    </citation>
    <scope>NUCLEOTIDE SEQUENCE [LARGE SCALE GENOMIC DNA]</scope>
    <source>
        <strain evidence="6 7">R5913</strain>
    </source>
</reference>
<dbReference type="InterPro" id="IPR011330">
    <property type="entry name" value="Glyco_hydro/deAcase_b/a-brl"/>
</dbReference>
<dbReference type="PANTHER" id="PTHR47561">
    <property type="entry name" value="POLYSACCHARIDE DEACETYLASE FAMILY PROTEIN (AFU_ORTHOLOGUE AFUA_6G05030)"/>
    <property type="match status" value="1"/>
</dbReference>
<dbReference type="Proteomes" id="UP000326202">
    <property type="component" value="Chromosome"/>
</dbReference>
<accession>A0A5J6MJ02</accession>
<dbReference type="EMBL" id="CP042906">
    <property type="protein sequence ID" value="QEX17448.1"/>
    <property type="molecule type" value="Genomic_DNA"/>
</dbReference>
<dbReference type="InterPro" id="IPR037950">
    <property type="entry name" value="PgdA-like"/>
</dbReference>
<comment type="function">
    <text evidence="1">Is involved in generating a small heat-stable compound (Nod), an acylated oligomer of N-acetylglucosamine, that stimulates mitosis in various plant protoplasts.</text>
</comment>
<gene>
    <name evidence="6" type="ORF">FRZ44_27480</name>
</gene>
<evidence type="ECO:0000256" key="3">
    <source>
        <dbReference type="ARBA" id="ARBA00020071"/>
    </source>
</evidence>
<dbReference type="GO" id="GO:0016810">
    <property type="term" value="F:hydrolase activity, acting on carbon-nitrogen (but not peptide) bonds"/>
    <property type="evidence" value="ECO:0007669"/>
    <property type="project" value="InterPro"/>
</dbReference>
<evidence type="ECO:0000256" key="4">
    <source>
        <dbReference type="ARBA" id="ARBA00032976"/>
    </source>
</evidence>
<dbReference type="PROSITE" id="PS51677">
    <property type="entry name" value="NODB"/>
    <property type="match status" value="1"/>
</dbReference>
<evidence type="ECO:0000259" key="5">
    <source>
        <dbReference type="PROSITE" id="PS51677"/>
    </source>
</evidence>
<dbReference type="SUPFAM" id="SSF88713">
    <property type="entry name" value="Glycoside hydrolase/deacetylase"/>
    <property type="match status" value="1"/>
</dbReference>
<dbReference type="Gene3D" id="3.20.20.370">
    <property type="entry name" value="Glycoside hydrolase/deacetylase"/>
    <property type="match status" value="1"/>
</dbReference>
<dbReference type="OrthoDB" id="9784220at2"/>
<organism evidence="6 7">
    <name type="scientific">Hypericibacter terrae</name>
    <dbReference type="NCBI Taxonomy" id="2602015"/>
    <lineage>
        <taxon>Bacteria</taxon>
        <taxon>Pseudomonadati</taxon>
        <taxon>Pseudomonadota</taxon>
        <taxon>Alphaproteobacteria</taxon>
        <taxon>Rhodospirillales</taxon>
        <taxon>Dongiaceae</taxon>
        <taxon>Hypericibacter</taxon>
    </lineage>
</organism>
<dbReference type="Pfam" id="PF01522">
    <property type="entry name" value="Polysacc_deac_1"/>
    <property type="match status" value="1"/>
</dbReference>
<dbReference type="GO" id="GO:0005975">
    <property type="term" value="P:carbohydrate metabolic process"/>
    <property type="evidence" value="ECO:0007669"/>
    <property type="project" value="InterPro"/>
</dbReference>
<dbReference type="PANTHER" id="PTHR47561:SF1">
    <property type="entry name" value="POLYSACCHARIDE DEACETYLASE FAMILY PROTEIN (AFU_ORTHOLOGUE AFUA_6G05030)"/>
    <property type="match status" value="1"/>
</dbReference>
<dbReference type="RefSeq" id="WP_151177711.1">
    <property type="nucleotide sequence ID" value="NZ_CP042906.1"/>
</dbReference>
<evidence type="ECO:0000256" key="2">
    <source>
        <dbReference type="ARBA" id="ARBA00010973"/>
    </source>
</evidence>
<dbReference type="AlphaFoldDB" id="A0A5J6MJ02"/>
<keyword evidence="7" id="KW-1185">Reference proteome</keyword>
<protein>
    <recommendedName>
        <fullName evidence="3">Chitooligosaccharide deacetylase</fullName>
    </recommendedName>
    <alternativeName>
        <fullName evidence="4">Nodulation protein B</fullName>
    </alternativeName>
</protein>
<proteinExistence type="inferred from homology"/>
<sequence length="295" mass="33417">MTLGCALTFDFDAMSVWVGSYKARNPSVVSRGEFCAVSIPRILDLLAKHRIPGTFCVPGHTALAYPELIKRIHGEGHEIAHHGWVHENPADFDEAGERRNMELGLEALQKAAGVRPTGYRSPSWDFSQHTIKILLDYGFSYDSSLMGGDFIPYYARVGDKYDDKTPYVFGANVDLVELPITWLLDDFPHFEFVDRDCQGLASASKVEEIWRDEFDYAHQNAPGGLFNLTMHPQVIGRGYRMMMLERLIEHYKSFTDVKFTTLNDYVEGWRKANPLEAWRNSGAIQAQPASHRVPA</sequence>
<dbReference type="InterPro" id="IPR002509">
    <property type="entry name" value="NODB_dom"/>
</dbReference>
<name>A0A5J6MJ02_9PROT</name>
<comment type="similarity">
    <text evidence="2">Belongs to the polysaccharide deacetylase family.</text>
</comment>
<dbReference type="CDD" id="cd10938">
    <property type="entry name" value="CE4_HpPgdA_like"/>
    <property type="match status" value="1"/>
</dbReference>
<evidence type="ECO:0000313" key="7">
    <source>
        <dbReference type="Proteomes" id="UP000326202"/>
    </source>
</evidence>
<evidence type="ECO:0000313" key="6">
    <source>
        <dbReference type="EMBL" id="QEX17448.1"/>
    </source>
</evidence>
<evidence type="ECO:0000256" key="1">
    <source>
        <dbReference type="ARBA" id="ARBA00003236"/>
    </source>
</evidence>
<dbReference type="KEGG" id="htq:FRZ44_27480"/>